<dbReference type="PANTHER" id="PTHR23502">
    <property type="entry name" value="MAJOR FACILITATOR SUPERFAMILY"/>
    <property type="match status" value="1"/>
</dbReference>
<dbReference type="InterPro" id="IPR012000">
    <property type="entry name" value="Thiamin_PyroP_enz_cen_dom"/>
</dbReference>
<keyword evidence="3 6" id="KW-1133">Transmembrane helix</keyword>
<feature type="transmembrane region" description="Helical" evidence="6">
    <location>
        <begin position="370"/>
        <end position="391"/>
    </location>
</feature>
<accession>A0A8H7W181</accession>
<dbReference type="AlphaFoldDB" id="A0A8H7W181"/>
<dbReference type="EMBL" id="JAFJYH010000281">
    <property type="protein sequence ID" value="KAG4414116.1"/>
    <property type="molecule type" value="Genomic_DNA"/>
</dbReference>
<evidence type="ECO:0000259" key="7">
    <source>
        <dbReference type="PROSITE" id="PS50850"/>
    </source>
</evidence>
<dbReference type="Pfam" id="PF00205">
    <property type="entry name" value="TPP_enzyme_M"/>
    <property type="match status" value="1"/>
</dbReference>
<dbReference type="Pfam" id="PF07690">
    <property type="entry name" value="MFS_1"/>
    <property type="match status" value="1"/>
</dbReference>
<dbReference type="Gene3D" id="3.40.50.970">
    <property type="match status" value="2"/>
</dbReference>
<dbReference type="InterPro" id="IPR029035">
    <property type="entry name" value="DHS-like_NAD/FAD-binding_dom"/>
</dbReference>
<feature type="transmembrane region" description="Helical" evidence="6">
    <location>
        <begin position="149"/>
        <end position="166"/>
    </location>
</feature>
<feature type="transmembrane region" description="Helical" evidence="6">
    <location>
        <begin position="327"/>
        <end position="350"/>
    </location>
</feature>
<evidence type="ECO:0000256" key="2">
    <source>
        <dbReference type="ARBA" id="ARBA00022692"/>
    </source>
</evidence>
<dbReference type="GO" id="GO:0005886">
    <property type="term" value="C:plasma membrane"/>
    <property type="evidence" value="ECO:0007669"/>
    <property type="project" value="TreeGrafter"/>
</dbReference>
<dbReference type="Proteomes" id="UP000664132">
    <property type="component" value="Unassembled WGS sequence"/>
</dbReference>
<keyword evidence="5 6" id="KW-0472">Membrane</keyword>
<feature type="transmembrane region" description="Helical" evidence="6">
    <location>
        <begin position="506"/>
        <end position="527"/>
    </location>
</feature>
<feature type="transmembrane region" description="Helical" evidence="6">
    <location>
        <begin position="178"/>
        <end position="201"/>
    </location>
</feature>
<proteinExistence type="predicted"/>
<organism evidence="8 9">
    <name type="scientific">Cadophora malorum</name>
    <dbReference type="NCBI Taxonomy" id="108018"/>
    <lineage>
        <taxon>Eukaryota</taxon>
        <taxon>Fungi</taxon>
        <taxon>Dikarya</taxon>
        <taxon>Ascomycota</taxon>
        <taxon>Pezizomycotina</taxon>
        <taxon>Leotiomycetes</taxon>
        <taxon>Helotiales</taxon>
        <taxon>Ploettnerulaceae</taxon>
        <taxon>Cadophora</taxon>
    </lineage>
</organism>
<dbReference type="InterPro" id="IPR036259">
    <property type="entry name" value="MFS_trans_sf"/>
</dbReference>
<feature type="transmembrane region" description="Helical" evidence="6">
    <location>
        <begin position="238"/>
        <end position="257"/>
    </location>
</feature>
<evidence type="ECO:0000256" key="4">
    <source>
        <dbReference type="ARBA" id="ARBA00023052"/>
    </source>
</evidence>
<comment type="subcellular location">
    <subcellularLocation>
        <location evidence="1">Membrane</location>
        <topology evidence="1">Multi-pass membrane protein</topology>
    </subcellularLocation>
</comment>
<evidence type="ECO:0000256" key="6">
    <source>
        <dbReference type="SAM" id="Phobius"/>
    </source>
</evidence>
<name>A0A8H7W181_9HELO</name>
<feature type="transmembrane region" description="Helical" evidence="6">
    <location>
        <begin position="120"/>
        <end position="142"/>
    </location>
</feature>
<dbReference type="InterPro" id="IPR020846">
    <property type="entry name" value="MFS_dom"/>
</dbReference>
<dbReference type="InterPro" id="IPR011701">
    <property type="entry name" value="MFS"/>
</dbReference>
<comment type="caution">
    <text evidence="8">The sequence shown here is derived from an EMBL/GenBank/DDBJ whole genome shotgun (WGS) entry which is preliminary data.</text>
</comment>
<reference evidence="8" key="1">
    <citation type="submission" date="2021-02" db="EMBL/GenBank/DDBJ databases">
        <title>Genome sequence Cadophora malorum strain M34.</title>
        <authorList>
            <person name="Stefanovic E."/>
            <person name="Vu D."/>
            <person name="Scully C."/>
            <person name="Dijksterhuis J."/>
            <person name="Roader J."/>
            <person name="Houbraken J."/>
        </authorList>
    </citation>
    <scope>NUCLEOTIDE SEQUENCE</scope>
    <source>
        <strain evidence="8">M34</strain>
    </source>
</reference>
<dbReference type="Gene3D" id="3.40.50.1220">
    <property type="entry name" value="TPP-binding domain"/>
    <property type="match status" value="1"/>
</dbReference>
<dbReference type="PROSITE" id="PS50850">
    <property type="entry name" value="MFS"/>
    <property type="match status" value="1"/>
</dbReference>
<keyword evidence="2 6" id="KW-0812">Transmembrane</keyword>
<gene>
    <name evidence="8" type="ORF">IFR04_012768</name>
</gene>
<dbReference type="GO" id="GO:0000287">
    <property type="term" value="F:magnesium ion binding"/>
    <property type="evidence" value="ECO:0007669"/>
    <property type="project" value="InterPro"/>
</dbReference>
<feature type="transmembrane region" description="Helical" evidence="6">
    <location>
        <begin position="439"/>
        <end position="463"/>
    </location>
</feature>
<dbReference type="SUPFAM" id="SSF103473">
    <property type="entry name" value="MFS general substrate transporter"/>
    <property type="match status" value="1"/>
</dbReference>
<dbReference type="InterPro" id="IPR029061">
    <property type="entry name" value="THDP-binding"/>
</dbReference>
<feature type="transmembrane region" description="Helical" evidence="6">
    <location>
        <begin position="213"/>
        <end position="232"/>
    </location>
</feature>
<dbReference type="GO" id="GO:0030976">
    <property type="term" value="F:thiamine pyrophosphate binding"/>
    <property type="evidence" value="ECO:0007669"/>
    <property type="project" value="InterPro"/>
</dbReference>
<keyword evidence="4" id="KW-0786">Thiamine pyrophosphate</keyword>
<evidence type="ECO:0000313" key="8">
    <source>
        <dbReference type="EMBL" id="KAG4414116.1"/>
    </source>
</evidence>
<evidence type="ECO:0000256" key="5">
    <source>
        <dbReference type="ARBA" id="ARBA00023136"/>
    </source>
</evidence>
<dbReference type="InterPro" id="IPR012001">
    <property type="entry name" value="Thiamin_PyroP_enz_TPP-bd_dom"/>
</dbReference>
<keyword evidence="9" id="KW-1185">Reference proteome</keyword>
<dbReference type="SUPFAM" id="SSF52518">
    <property type="entry name" value="Thiamin diphosphate-binding fold (THDP-binding)"/>
    <property type="match status" value="2"/>
</dbReference>
<dbReference type="SUPFAM" id="SSF52467">
    <property type="entry name" value="DHS-like NAD/FAD-binding domain"/>
    <property type="match status" value="1"/>
</dbReference>
<dbReference type="PANTHER" id="PTHR23502:SF34">
    <property type="entry name" value="PROTEIN HOL1"/>
    <property type="match status" value="1"/>
</dbReference>
<sequence length="1108" mass="121013">MASHPENELDSSGITAVNRQPVNTLGHVRLQDETGTRLLVPQPSSDPNDPLNWSKPFKIYLAMLTCTALTWVNFFAAGPSTVLVEIVINVFGAYPPDPRSPASLSPSSIAAFQHGVSKAAFLFSATSVSAGVSNLLWVPLAVKYGRRSVYTFTFLAFGLCCIWSARATSYSTLLASRIIASWFAGGAECIAPMTIADLFFLHERGQMTAMYSAALSTGAALGSFISGVMSVSQSWRSFHYLCAGVVLATTVLIFFTMPETAYQRVIPETEERTTTDSKEEATNVSQVERVEEANTPPKKSFIQRMAFTRTHLTTESIWKIAFRPFPVLLLPPVLWSTISFGIGIGIFVIMGTTAATAFSQVYHFTVWQIGLVWIASIVGNLLGIPFGGWFSDWVADRATKKNGGIREPEMRLPAVSVAMIAYPGSLLLYGLGIHFKTHWIVPTLGLFVFSFGSSAAIGITVVYTIDCYRPIAGEVVVSQIVFKSAITFLMSFYANPWVDQDGYAGAFAAMASFSFVILALWIPLYIWGKQIRTATFKWRVIQLTHWAADRETAEREIREYTASSAFFEALWDAGVRYCFVNLGSDHPSIMEAMVKGQRERPNRFPKFITCPSEMVALSIADGYARVTGEPQAVIVHVDVGTQALGCAVHNASVGRVPVLIFAGLSPCTMEGEYRGSRTEFIHWLQDVPDQKAIVSQYCRYTAELKKGKNIKQIVNRALSFATSEPRGPVYIQGVREVMEEVIEPYEIRQEFWSPVALGGLTPKHLNLVAEALISAQEPLVITGYSGRDTAVVPLLVELANILKGLRVLDTMGSDLCFPADHPGWLSVRYGSDQAVRTADVILVVDCDVPWINTQCKPADGAKIIHLDVDPLKQQMPLFYIDAILRCRVNTAFALGQIIEHLKTELSDRISANQEYYASRWSALEESYTRKLKAIASQAEPNSDDSFGCGHLISQVRKACPVDTIWVVEAVTNTFTVADQLQATLPGSVFSSGAGGLGWSGGAALGIKLATDVCHRGKVLNNNGWNAPRKSLLLVHPDGLGSKVTNEELNISFEPNPAYSVIAKGASGGRCWAEQASTLEELARKLPEAVAAVQSGISAILDARLACTL</sequence>
<feature type="transmembrane region" description="Helical" evidence="6">
    <location>
        <begin position="475"/>
        <end position="494"/>
    </location>
</feature>
<dbReference type="Gene3D" id="1.20.1250.20">
    <property type="entry name" value="MFS general substrate transporter like domains"/>
    <property type="match status" value="1"/>
</dbReference>
<evidence type="ECO:0000256" key="1">
    <source>
        <dbReference type="ARBA" id="ARBA00004141"/>
    </source>
</evidence>
<evidence type="ECO:0000256" key="3">
    <source>
        <dbReference type="ARBA" id="ARBA00022989"/>
    </source>
</evidence>
<dbReference type="CDD" id="cd07035">
    <property type="entry name" value="TPP_PYR_POX_like"/>
    <property type="match status" value="1"/>
</dbReference>
<protein>
    <recommendedName>
        <fullName evidence="7">Major facilitator superfamily (MFS) profile domain-containing protein</fullName>
    </recommendedName>
</protein>
<dbReference type="GO" id="GO:0022857">
    <property type="term" value="F:transmembrane transporter activity"/>
    <property type="evidence" value="ECO:0007669"/>
    <property type="project" value="InterPro"/>
</dbReference>
<dbReference type="Pfam" id="PF02776">
    <property type="entry name" value="TPP_enzyme_N"/>
    <property type="match status" value="1"/>
</dbReference>
<dbReference type="OrthoDB" id="2867507at2759"/>
<feature type="transmembrane region" description="Helical" evidence="6">
    <location>
        <begin position="412"/>
        <end position="433"/>
    </location>
</feature>
<evidence type="ECO:0000313" key="9">
    <source>
        <dbReference type="Proteomes" id="UP000664132"/>
    </source>
</evidence>
<feature type="domain" description="Major facilitator superfamily (MFS) profile" evidence="7">
    <location>
        <begin position="66"/>
        <end position="529"/>
    </location>
</feature>